<evidence type="ECO:0000256" key="2">
    <source>
        <dbReference type="SAM" id="MobiDB-lite"/>
    </source>
</evidence>
<evidence type="ECO:0000313" key="4">
    <source>
        <dbReference type="Proteomes" id="UP000023152"/>
    </source>
</evidence>
<accession>X6N495</accession>
<feature type="region of interest" description="Disordered" evidence="2">
    <location>
        <begin position="1"/>
        <end position="143"/>
    </location>
</feature>
<evidence type="ECO:0000256" key="1">
    <source>
        <dbReference type="SAM" id="Coils"/>
    </source>
</evidence>
<evidence type="ECO:0000313" key="3">
    <source>
        <dbReference type="EMBL" id="ETO20836.1"/>
    </source>
</evidence>
<keyword evidence="4" id="KW-1185">Reference proteome</keyword>
<proteinExistence type="predicted"/>
<keyword evidence="1" id="KW-0175">Coiled coil</keyword>
<dbReference type="Proteomes" id="UP000023152">
    <property type="component" value="Unassembled WGS sequence"/>
</dbReference>
<sequence>MGPATKQEESEKVKYGANEKSDSEAGANMDMNMTDTDMNVDADMELQSNANSGDLDSAKTHFGNDTESGEENEERGREEEEEEDAEGLEKKEEEDDNDNDNDNDDDDPDDQELLVDLNKKKAKENRVVIEEEESGAGSSDEPLIKVETNRPKETIKSEIPDDFAKSEEAPLGNNGLIQKLSEDNREMKGTLVKMESKIQQLTGYRDSQMLSLRRQLSASNQRSNNAESKNVEYEQRIKFIEMESSKNIQQSLMNEVNALRIRLEMLQTPTWNNYPIMSTNGFNGNMPSNGFNGNMPSNWMNPTIPALQMPHLFNNMSPQMSTASPMTTSFPPMLGPDHTRNNFNLQPFMGGDIHGNGNSSALVNNHVLGGNLGSGGDGMSEMDAISDLGMKRLNSGLNRQISDWGLTNNNDDFGFLNSPFHSIGNMDIDMDIAIQ</sequence>
<feature type="compositionally biased region" description="Low complexity" evidence="2">
    <location>
        <begin position="27"/>
        <end position="37"/>
    </location>
</feature>
<feature type="compositionally biased region" description="Basic and acidic residues" evidence="2">
    <location>
        <begin position="1"/>
        <end position="23"/>
    </location>
</feature>
<feature type="compositionally biased region" description="Acidic residues" evidence="2">
    <location>
        <begin position="67"/>
        <end position="113"/>
    </location>
</feature>
<dbReference type="EMBL" id="ASPP01012212">
    <property type="protein sequence ID" value="ETO20836.1"/>
    <property type="molecule type" value="Genomic_DNA"/>
</dbReference>
<name>X6N495_RETFI</name>
<dbReference type="AlphaFoldDB" id="X6N495"/>
<comment type="caution">
    <text evidence="3">The sequence shown here is derived from an EMBL/GenBank/DDBJ whole genome shotgun (WGS) entry which is preliminary data.</text>
</comment>
<feature type="coiled-coil region" evidence="1">
    <location>
        <begin position="177"/>
        <end position="243"/>
    </location>
</feature>
<gene>
    <name evidence="3" type="ORF">RFI_16373</name>
</gene>
<reference evidence="3 4" key="1">
    <citation type="journal article" date="2013" name="Curr. Biol.">
        <title>The Genome of the Foraminiferan Reticulomyxa filosa.</title>
        <authorList>
            <person name="Glockner G."/>
            <person name="Hulsmann N."/>
            <person name="Schleicher M."/>
            <person name="Noegel A.A."/>
            <person name="Eichinger L."/>
            <person name="Gallinger C."/>
            <person name="Pawlowski J."/>
            <person name="Sierra R."/>
            <person name="Euteneuer U."/>
            <person name="Pillet L."/>
            <person name="Moustafa A."/>
            <person name="Platzer M."/>
            <person name="Groth M."/>
            <person name="Szafranski K."/>
            <person name="Schliwa M."/>
        </authorList>
    </citation>
    <scope>NUCLEOTIDE SEQUENCE [LARGE SCALE GENOMIC DNA]</scope>
</reference>
<organism evidence="3 4">
    <name type="scientific">Reticulomyxa filosa</name>
    <dbReference type="NCBI Taxonomy" id="46433"/>
    <lineage>
        <taxon>Eukaryota</taxon>
        <taxon>Sar</taxon>
        <taxon>Rhizaria</taxon>
        <taxon>Retaria</taxon>
        <taxon>Foraminifera</taxon>
        <taxon>Monothalamids</taxon>
        <taxon>Reticulomyxidae</taxon>
        <taxon>Reticulomyxa</taxon>
    </lineage>
</organism>
<protein>
    <submittedName>
        <fullName evidence="3">Uncharacterized protein</fullName>
    </submittedName>
</protein>